<feature type="coiled-coil region" evidence="2">
    <location>
        <begin position="152"/>
        <end position="193"/>
    </location>
</feature>
<feature type="domain" description="Golgin subfamily A conserved" evidence="4">
    <location>
        <begin position="303"/>
        <end position="494"/>
    </location>
</feature>
<dbReference type="InterPro" id="IPR024858">
    <property type="entry name" value="GOLGA"/>
</dbReference>
<evidence type="ECO:0000256" key="3">
    <source>
        <dbReference type="SAM" id="MobiDB-lite"/>
    </source>
</evidence>
<dbReference type="OrthoDB" id="5978643at2759"/>
<dbReference type="Pfam" id="PF15070">
    <property type="entry name" value="GOLGA2L5"/>
    <property type="match status" value="1"/>
</dbReference>
<dbReference type="PANTHER" id="PTHR10881">
    <property type="entry name" value="GOLGIN SUBFAMILY A MEMBER-RELATED"/>
    <property type="match status" value="1"/>
</dbReference>
<feature type="region of interest" description="Disordered" evidence="3">
    <location>
        <begin position="30"/>
        <end position="65"/>
    </location>
</feature>
<dbReference type="GO" id="GO:0005801">
    <property type="term" value="C:cis-Golgi network"/>
    <property type="evidence" value="ECO:0007669"/>
    <property type="project" value="TreeGrafter"/>
</dbReference>
<feature type="coiled-coil region" evidence="2">
    <location>
        <begin position="325"/>
        <end position="507"/>
    </location>
</feature>
<evidence type="ECO:0000259" key="4">
    <source>
        <dbReference type="Pfam" id="PF15070"/>
    </source>
</evidence>
<evidence type="ECO:0000313" key="5">
    <source>
        <dbReference type="EMBL" id="CAF2783752.1"/>
    </source>
</evidence>
<reference evidence="5" key="1">
    <citation type="submission" date="2021-02" db="EMBL/GenBank/DDBJ databases">
        <authorList>
            <person name="Bekaert M."/>
        </authorList>
    </citation>
    <scope>NUCLEOTIDE SEQUENCE</scope>
    <source>
        <strain evidence="5">IoA-00</strain>
    </source>
</reference>
<dbReference type="InterPro" id="IPR043976">
    <property type="entry name" value="GOLGA_cons_dom"/>
</dbReference>
<evidence type="ECO:0000256" key="1">
    <source>
        <dbReference type="ARBA" id="ARBA00023054"/>
    </source>
</evidence>
<dbReference type="GO" id="GO:0000137">
    <property type="term" value="C:Golgi cis cisterna"/>
    <property type="evidence" value="ECO:0007669"/>
    <property type="project" value="TreeGrafter"/>
</dbReference>
<feature type="compositionally biased region" description="Polar residues" evidence="3">
    <location>
        <begin position="50"/>
        <end position="65"/>
    </location>
</feature>
<dbReference type="GO" id="GO:0007030">
    <property type="term" value="P:Golgi organization"/>
    <property type="evidence" value="ECO:0007669"/>
    <property type="project" value="TreeGrafter"/>
</dbReference>
<feature type="coiled-coil region" evidence="2">
    <location>
        <begin position="225"/>
        <end position="287"/>
    </location>
</feature>
<organism evidence="5 6">
    <name type="scientific">Lepeophtheirus salmonis</name>
    <name type="common">Salmon louse</name>
    <name type="synonym">Caligus salmonis</name>
    <dbReference type="NCBI Taxonomy" id="72036"/>
    <lineage>
        <taxon>Eukaryota</taxon>
        <taxon>Metazoa</taxon>
        <taxon>Ecdysozoa</taxon>
        <taxon>Arthropoda</taxon>
        <taxon>Crustacea</taxon>
        <taxon>Multicrustacea</taxon>
        <taxon>Hexanauplia</taxon>
        <taxon>Copepoda</taxon>
        <taxon>Siphonostomatoida</taxon>
        <taxon>Caligidae</taxon>
        <taxon>Lepeophtheirus</taxon>
    </lineage>
</organism>
<sequence>MEIPAIMTYEQEKEEKLKLAREKLKQFRRLKKEREIPTANDPSPPPLNIAPSSDGTYQTHCNSQEAANASFLPPYPEYVPLPVLPAGSFYDTSHSPATASSMHLQDLPPPIQPQQTLVEQPQQNLAEQPQQTLSHQVSSLQETVSQSQIIHKEEIEKIKNSYEDRINDLSSSIQIYVSEKSELSLELEKTRKESVSQKEGIKSLEGKIEELISTKAGEFEDTKKLEIKEEEVKVLQKELSDVNETVINQKHELSEITSKFKSKVDLAEDFERKYVDTKAQLEMTELNLSQMQIESKDKRVSELTAYIQQSNGERDQIINQYTSYSQQLVAQIEALNKTLNEKLEENSRLKEKLMTQQAESEKLKSESLSVVENVEDMKCKMNDLQEMHDQLEKEKGLLVAQCDDQENKIQELSIALEESLSKMSSMETEMEMLRSNFETAPLNSNINLMESMESDKVAASRAMSQNQELKEQLMELQSALVNLTNAKAKLMNELDDLKRQNSFLEQCTKESEGVKINI</sequence>
<dbReference type="EMBL" id="HG994580">
    <property type="protein sequence ID" value="CAF2783752.1"/>
    <property type="molecule type" value="Genomic_DNA"/>
</dbReference>
<keyword evidence="6" id="KW-1185">Reference proteome</keyword>
<proteinExistence type="predicted"/>
<name>A0A7R8CDV5_LEPSM</name>
<accession>A0A7R8CDV5</accession>
<keyword evidence="1 2" id="KW-0175">Coiled coil</keyword>
<evidence type="ECO:0000313" key="6">
    <source>
        <dbReference type="Proteomes" id="UP000675881"/>
    </source>
</evidence>
<dbReference type="AlphaFoldDB" id="A0A7R8CDV5"/>
<gene>
    <name evidence="5" type="ORF">LSAA_2126</name>
</gene>
<dbReference type="PANTHER" id="PTHR10881:SF46">
    <property type="entry name" value="GOLGIN SUBFAMILY A MEMBER 2"/>
    <property type="match status" value="1"/>
</dbReference>
<dbReference type="Proteomes" id="UP000675881">
    <property type="component" value="Chromosome 1"/>
</dbReference>
<evidence type="ECO:0000256" key="2">
    <source>
        <dbReference type="SAM" id="Coils"/>
    </source>
</evidence>
<dbReference type="GO" id="GO:0032580">
    <property type="term" value="C:Golgi cisterna membrane"/>
    <property type="evidence" value="ECO:0007669"/>
    <property type="project" value="TreeGrafter"/>
</dbReference>
<protein>
    <submittedName>
        <fullName evidence="5">GOLGA2</fullName>
    </submittedName>
</protein>